<keyword evidence="2" id="KW-1185">Reference proteome</keyword>
<accession>A0AAW9QYJ8</accession>
<organism evidence="1 2">
    <name type="scientific">Pannus brasiliensis CCIBt3594</name>
    <dbReference type="NCBI Taxonomy" id="1427578"/>
    <lineage>
        <taxon>Bacteria</taxon>
        <taxon>Bacillati</taxon>
        <taxon>Cyanobacteriota</taxon>
        <taxon>Cyanophyceae</taxon>
        <taxon>Oscillatoriophycideae</taxon>
        <taxon>Chroococcales</taxon>
        <taxon>Microcystaceae</taxon>
        <taxon>Pannus</taxon>
    </lineage>
</organism>
<proteinExistence type="predicted"/>
<dbReference type="EMBL" id="JBAFSM010000034">
    <property type="protein sequence ID" value="MEG3438758.1"/>
    <property type="molecule type" value="Genomic_DNA"/>
</dbReference>
<reference evidence="1 2" key="1">
    <citation type="submission" date="2024-01" db="EMBL/GenBank/DDBJ databases">
        <title>Genomic insights into the taxonomy and metabolism of the cyanobacterium Pannus brasiliensis CCIBt3594.</title>
        <authorList>
            <person name="Machado M."/>
            <person name="Botero N.B."/>
            <person name="Andreote A.P.D."/>
            <person name="Feitosa A.M.T."/>
            <person name="Popin R."/>
            <person name="Sivonen K."/>
            <person name="Fiore M.F."/>
        </authorList>
    </citation>
    <scope>NUCLEOTIDE SEQUENCE [LARGE SCALE GENOMIC DNA]</scope>
    <source>
        <strain evidence="1 2">CCIBt3594</strain>
    </source>
</reference>
<evidence type="ECO:0000313" key="1">
    <source>
        <dbReference type="EMBL" id="MEG3438758.1"/>
    </source>
</evidence>
<protein>
    <submittedName>
        <fullName evidence="1">Uncharacterized protein</fullName>
    </submittedName>
</protein>
<dbReference type="Proteomes" id="UP001328733">
    <property type="component" value="Unassembled WGS sequence"/>
</dbReference>
<dbReference type="RefSeq" id="WP_332866240.1">
    <property type="nucleotide sequence ID" value="NZ_JBAFSM010000034.1"/>
</dbReference>
<comment type="caution">
    <text evidence="1">The sequence shown here is derived from an EMBL/GenBank/DDBJ whole genome shotgun (WGS) entry which is preliminary data.</text>
</comment>
<dbReference type="AlphaFoldDB" id="A0AAW9QYJ8"/>
<sequence>MKYRLKISFFKPIFYDRSLSSIAPKNRTILSGRKFITEVLEKEKLSLEDFVQLAKITDAMIERGIFLEKNSVSLEDYRVFIQHLSIALALSVTIARETIALFTPETHPTSIDRIPTPDGCWES</sequence>
<evidence type="ECO:0000313" key="2">
    <source>
        <dbReference type="Proteomes" id="UP001328733"/>
    </source>
</evidence>
<gene>
    <name evidence="1" type="ORF">V0288_16645</name>
</gene>
<name>A0AAW9QYJ8_9CHRO</name>